<organism evidence="1 2">
    <name type="scientific">Caligus rogercresseyi</name>
    <name type="common">Sea louse</name>
    <dbReference type="NCBI Taxonomy" id="217165"/>
    <lineage>
        <taxon>Eukaryota</taxon>
        <taxon>Metazoa</taxon>
        <taxon>Ecdysozoa</taxon>
        <taxon>Arthropoda</taxon>
        <taxon>Crustacea</taxon>
        <taxon>Multicrustacea</taxon>
        <taxon>Hexanauplia</taxon>
        <taxon>Copepoda</taxon>
        <taxon>Siphonostomatoida</taxon>
        <taxon>Caligidae</taxon>
        <taxon>Caligus</taxon>
    </lineage>
</organism>
<evidence type="ECO:0000313" key="1">
    <source>
        <dbReference type="EMBL" id="QQP42299.1"/>
    </source>
</evidence>
<protein>
    <submittedName>
        <fullName evidence="1">Transposable element tcb1 transposase</fullName>
    </submittedName>
</protein>
<dbReference type="OrthoDB" id="10233494at2759"/>
<sequence length="94" mass="10700">MGFNKTVHQLIHLIWYKIGSRRICPYSGRTRRDPLARRTVDYYVWSVLARESNKRAHNSVVSLRAFIVEGVASMNKGVPCQRLHEVPVQAGGGH</sequence>
<keyword evidence="2" id="KW-1185">Reference proteome</keyword>
<evidence type="ECO:0000313" key="2">
    <source>
        <dbReference type="Proteomes" id="UP000595437"/>
    </source>
</evidence>
<accession>A0A7T8H2G4</accession>
<reference evidence="2" key="1">
    <citation type="submission" date="2021-01" db="EMBL/GenBank/DDBJ databases">
        <title>Caligus Genome Assembly.</title>
        <authorList>
            <person name="Gallardo-Escarate C."/>
        </authorList>
    </citation>
    <scope>NUCLEOTIDE SEQUENCE [LARGE SCALE GENOMIC DNA]</scope>
</reference>
<name>A0A7T8H2G4_CALRO</name>
<gene>
    <name evidence="1" type="ORF">FKW44_016916</name>
</gene>
<proteinExistence type="predicted"/>
<dbReference type="Proteomes" id="UP000595437">
    <property type="component" value="Chromosome 11"/>
</dbReference>
<dbReference type="EMBL" id="CP045900">
    <property type="protein sequence ID" value="QQP42299.1"/>
    <property type="molecule type" value="Genomic_DNA"/>
</dbReference>
<dbReference type="AlphaFoldDB" id="A0A7T8H2G4"/>